<dbReference type="SUPFAM" id="SSF56784">
    <property type="entry name" value="HAD-like"/>
    <property type="match status" value="1"/>
</dbReference>
<dbReference type="FunFam" id="1.20.1110.10:FF:000126">
    <property type="match status" value="1"/>
</dbReference>
<feature type="transmembrane region" description="Helical" evidence="9">
    <location>
        <begin position="399"/>
        <end position="423"/>
    </location>
</feature>
<comment type="subcellular location">
    <subcellularLocation>
        <location evidence="1">Membrane</location>
    </subcellularLocation>
</comment>
<evidence type="ECO:0000313" key="12">
    <source>
        <dbReference type="EMBL" id="KAK7371854.1"/>
    </source>
</evidence>
<evidence type="ECO:0000259" key="10">
    <source>
        <dbReference type="Pfam" id="PF00122"/>
    </source>
</evidence>
<protein>
    <recommendedName>
        <fullName evidence="14">Calcium-transporting ATPase</fullName>
    </recommendedName>
</protein>
<dbReference type="InterPro" id="IPR023298">
    <property type="entry name" value="ATPase_P-typ_TM_dom_sf"/>
</dbReference>
<sequence>MSQESASSTGGDCGASIELGATLLGSTTLTKGKYTRIWRKSLYIRWFLISAKKPATSSSNHESPPSPDSLLPSIPYTSLSPARTSSSKSYVAVDIEESISSDAAGIVKDQGLNSLPGLGEVDFGSTLLGGQLQYAQEHHDFEAGKTSIPLLDLFNSLLNSYKCYRCTILMLLVSAGLSFAIEFKQEGPKHGWHDGVAILFAILLLVLGKSVANFLCERKKLKLAERKQELECRVKRGEEFQVIPISDIKVGETVCLWPGDVVPADGELASDGILVLDELQEIKSKEQNPSLITGSKVIGGQGRMLVTSVGTKTNLANIGIRNSERRGLLERQIEKPISYIDMAALSISVLVAFVVLIRLIYGKDRSNAGLPEMKGKVSIGILMKVLERIFLRPQGRVSILSGLVTVAILCVQHGMPLVVTISLKYQIEKELRNRDAVLNDLSACTTMGLVTVICIDVSGELISKQMEVSRISMGEEDIISMVEGSGIEKPVLDMLKVGVGVSVLAPEIYLSPLFNSLVSWAETTWEMNMRSFTEEKFDILKHSKLNSGEEGSGVLVRKTGDSEVLHLHWSGAASAILEMCSQYHDSEGNCHAMENQKIKFRQVIKDMEDNGLRSMAFAYKQTDGEELEQEELILSGVIGLKDTCQESIKSTLENFRNTANVQIKLVSEDGIEKLEGIACELGLEHGVVLEGKQLQDLNKEARLVEVDRAHVMARFLPEDKLLMIQCLQEKGKVVAFIGTRLMTDHTSVLKVADVGIVRDSLSTRVDRDSCDISIKCFSALEPIVIAGRSKYLNIQKFIQLQLTCIISGSVITLITTCAGDSPLAPFQLIWVNVLVCILGGLMMVMTLTKKEQLSKQPSDHRNQNIMAKEIWKSIAIQVLYQTSVSMILEYGGHVTDWEKKGRETMIFNTFLLCQIVNVLNTMQLLRKEVLVQSFYFLGALAICFLMQVVVIEYAKGLADCMQLNATKWGICVMIGGLAWVFEWSMKNILPVLLNPNTNYSSQSIITSPSFFLSPTFPFLMLLLLPIGLFFSQIGMNMTLR</sequence>
<dbReference type="GO" id="GO:0005388">
    <property type="term" value="F:P-type calcium transporter activity"/>
    <property type="evidence" value="ECO:0007669"/>
    <property type="project" value="TreeGrafter"/>
</dbReference>
<name>A0AAN9RHN9_PHACN</name>
<comment type="caution">
    <text evidence="12">The sequence shown here is derived from an EMBL/GenBank/DDBJ whole genome shotgun (WGS) entry which is preliminary data.</text>
</comment>
<dbReference type="InterPro" id="IPR023299">
    <property type="entry name" value="ATPase_P-typ_cyto_dom_N"/>
</dbReference>
<dbReference type="PANTHER" id="PTHR24093">
    <property type="entry name" value="CATION TRANSPORTING ATPASE"/>
    <property type="match status" value="1"/>
</dbReference>
<dbReference type="EMBL" id="JAYMYR010000003">
    <property type="protein sequence ID" value="KAK7371854.1"/>
    <property type="molecule type" value="Genomic_DNA"/>
</dbReference>
<feature type="transmembrane region" description="Helical" evidence="9">
    <location>
        <begin position="797"/>
        <end position="816"/>
    </location>
</feature>
<dbReference type="GO" id="GO:0046872">
    <property type="term" value="F:metal ion binding"/>
    <property type="evidence" value="ECO:0007669"/>
    <property type="project" value="UniProtKB-KW"/>
</dbReference>
<feature type="transmembrane region" description="Helical" evidence="9">
    <location>
        <begin position="163"/>
        <end position="183"/>
    </location>
</feature>
<feature type="transmembrane region" description="Helical" evidence="9">
    <location>
        <begin position="966"/>
        <end position="985"/>
    </location>
</feature>
<proteinExistence type="predicted"/>
<feature type="transmembrane region" description="Helical" evidence="9">
    <location>
        <begin position="905"/>
        <end position="922"/>
    </location>
</feature>
<evidence type="ECO:0008006" key="14">
    <source>
        <dbReference type="Google" id="ProtNLM"/>
    </source>
</evidence>
<feature type="domain" description="P-type ATPase A" evidence="10">
    <location>
        <begin position="231"/>
        <end position="318"/>
    </location>
</feature>
<dbReference type="InterPro" id="IPR059000">
    <property type="entry name" value="ATPase_P-type_domA"/>
</dbReference>
<organism evidence="12 13">
    <name type="scientific">Phaseolus coccineus</name>
    <name type="common">Scarlet runner bean</name>
    <name type="synonym">Phaseolus multiflorus</name>
    <dbReference type="NCBI Taxonomy" id="3886"/>
    <lineage>
        <taxon>Eukaryota</taxon>
        <taxon>Viridiplantae</taxon>
        <taxon>Streptophyta</taxon>
        <taxon>Embryophyta</taxon>
        <taxon>Tracheophyta</taxon>
        <taxon>Spermatophyta</taxon>
        <taxon>Magnoliopsida</taxon>
        <taxon>eudicotyledons</taxon>
        <taxon>Gunneridae</taxon>
        <taxon>Pentapetalae</taxon>
        <taxon>rosids</taxon>
        <taxon>fabids</taxon>
        <taxon>Fabales</taxon>
        <taxon>Fabaceae</taxon>
        <taxon>Papilionoideae</taxon>
        <taxon>50 kb inversion clade</taxon>
        <taxon>NPAAA clade</taxon>
        <taxon>indigoferoid/millettioid clade</taxon>
        <taxon>Phaseoleae</taxon>
        <taxon>Phaseolus</taxon>
    </lineage>
</organism>
<feature type="domain" description="Cation-transporting P-type ATPase C-terminal" evidence="11">
    <location>
        <begin position="821"/>
        <end position="986"/>
    </location>
</feature>
<keyword evidence="5" id="KW-0460">Magnesium</keyword>
<dbReference type="InterPro" id="IPR008250">
    <property type="entry name" value="ATPase_P-typ_transduc_dom_A_sf"/>
</dbReference>
<feature type="transmembrane region" description="Helical" evidence="9">
    <location>
        <begin position="828"/>
        <end position="848"/>
    </location>
</feature>
<dbReference type="PANTHER" id="PTHR24093:SF454">
    <property type="entry name" value="CATION-TRANSPORTING P-TYPE ATPASE C-TERMINAL DOMAIN-CONTAINING PROTEIN"/>
    <property type="match status" value="1"/>
</dbReference>
<dbReference type="Pfam" id="PF00122">
    <property type="entry name" value="E1-E2_ATPase"/>
    <property type="match status" value="1"/>
</dbReference>
<keyword evidence="13" id="KW-1185">Reference proteome</keyword>
<evidence type="ECO:0000256" key="7">
    <source>
        <dbReference type="ARBA" id="ARBA00023136"/>
    </source>
</evidence>
<gene>
    <name evidence="12" type="ORF">VNO80_05220</name>
</gene>
<keyword evidence="3" id="KW-0479">Metal-binding</keyword>
<dbReference type="Pfam" id="PF13246">
    <property type="entry name" value="Cation_ATPase"/>
    <property type="match status" value="1"/>
</dbReference>
<keyword evidence="2 9" id="KW-0812">Transmembrane</keyword>
<feature type="region of interest" description="Disordered" evidence="8">
    <location>
        <begin position="55"/>
        <end position="74"/>
    </location>
</feature>
<evidence type="ECO:0000256" key="2">
    <source>
        <dbReference type="ARBA" id="ARBA00022692"/>
    </source>
</evidence>
<evidence type="ECO:0000256" key="9">
    <source>
        <dbReference type="SAM" id="Phobius"/>
    </source>
</evidence>
<feature type="transmembrane region" description="Helical" evidence="9">
    <location>
        <begin position="1005"/>
        <end position="1030"/>
    </location>
</feature>
<dbReference type="GO" id="GO:0005886">
    <property type="term" value="C:plasma membrane"/>
    <property type="evidence" value="ECO:0007669"/>
    <property type="project" value="TreeGrafter"/>
</dbReference>
<dbReference type="InterPro" id="IPR006068">
    <property type="entry name" value="ATPase_P-typ_cation-transptr_C"/>
</dbReference>
<accession>A0AAN9RHN9</accession>
<dbReference type="Proteomes" id="UP001374584">
    <property type="component" value="Unassembled WGS sequence"/>
</dbReference>
<evidence type="ECO:0000256" key="3">
    <source>
        <dbReference type="ARBA" id="ARBA00022723"/>
    </source>
</evidence>
<dbReference type="Pfam" id="PF00689">
    <property type="entry name" value="Cation_ATPase_C"/>
    <property type="match status" value="1"/>
</dbReference>
<dbReference type="Gene3D" id="3.40.1110.10">
    <property type="entry name" value="Calcium-transporting ATPase, cytoplasmic domain N"/>
    <property type="match status" value="2"/>
</dbReference>
<dbReference type="GO" id="GO:0000166">
    <property type="term" value="F:nucleotide binding"/>
    <property type="evidence" value="ECO:0007669"/>
    <property type="project" value="InterPro"/>
</dbReference>
<reference evidence="12 13" key="1">
    <citation type="submission" date="2024-01" db="EMBL/GenBank/DDBJ databases">
        <title>The genomes of 5 underutilized Papilionoideae crops provide insights into root nodulation and disease resistanc.</title>
        <authorList>
            <person name="Jiang F."/>
        </authorList>
    </citation>
    <scope>NUCLEOTIDE SEQUENCE [LARGE SCALE GENOMIC DNA]</scope>
    <source>
        <strain evidence="12">JINMINGXINNONG_FW02</strain>
        <tissue evidence="12">Leaves</tissue>
    </source>
</reference>
<feature type="transmembrane region" description="Helical" evidence="9">
    <location>
        <begin position="195"/>
        <end position="216"/>
    </location>
</feature>
<keyword evidence="4" id="KW-0106">Calcium</keyword>
<evidence type="ECO:0000256" key="1">
    <source>
        <dbReference type="ARBA" id="ARBA00004370"/>
    </source>
</evidence>
<feature type="transmembrane region" description="Helical" evidence="9">
    <location>
        <begin position="339"/>
        <end position="361"/>
    </location>
</feature>
<dbReference type="Gene3D" id="2.70.150.10">
    <property type="entry name" value="Calcium-transporting ATPase, cytoplasmic transduction domain A"/>
    <property type="match status" value="1"/>
</dbReference>
<feature type="transmembrane region" description="Helical" evidence="9">
    <location>
        <begin position="934"/>
        <end position="954"/>
    </location>
</feature>
<dbReference type="InterPro" id="IPR036412">
    <property type="entry name" value="HAD-like_sf"/>
</dbReference>
<keyword evidence="6 9" id="KW-1133">Transmembrane helix</keyword>
<evidence type="ECO:0000256" key="5">
    <source>
        <dbReference type="ARBA" id="ARBA00022842"/>
    </source>
</evidence>
<evidence type="ECO:0000313" key="13">
    <source>
        <dbReference type="Proteomes" id="UP001374584"/>
    </source>
</evidence>
<evidence type="ECO:0000259" key="11">
    <source>
        <dbReference type="Pfam" id="PF00689"/>
    </source>
</evidence>
<dbReference type="Gene3D" id="1.20.1110.10">
    <property type="entry name" value="Calcium-transporting ATPase, transmembrane domain"/>
    <property type="match status" value="2"/>
</dbReference>
<keyword evidence="7 9" id="KW-0472">Membrane</keyword>
<dbReference type="InterPro" id="IPR023214">
    <property type="entry name" value="HAD_sf"/>
</dbReference>
<dbReference type="AlphaFoldDB" id="A0AAN9RHN9"/>
<evidence type="ECO:0000256" key="4">
    <source>
        <dbReference type="ARBA" id="ARBA00022837"/>
    </source>
</evidence>
<dbReference type="Gene3D" id="3.40.50.1000">
    <property type="entry name" value="HAD superfamily/HAD-like"/>
    <property type="match status" value="2"/>
</dbReference>
<dbReference type="SUPFAM" id="SSF81665">
    <property type="entry name" value="Calcium ATPase, transmembrane domain M"/>
    <property type="match status" value="1"/>
</dbReference>
<evidence type="ECO:0000256" key="8">
    <source>
        <dbReference type="SAM" id="MobiDB-lite"/>
    </source>
</evidence>
<evidence type="ECO:0000256" key="6">
    <source>
        <dbReference type="ARBA" id="ARBA00022989"/>
    </source>
</evidence>
<dbReference type="SUPFAM" id="SSF81653">
    <property type="entry name" value="Calcium ATPase, transduction domain A"/>
    <property type="match status" value="1"/>
</dbReference>